<keyword evidence="1" id="KW-0479">Metal-binding</keyword>
<evidence type="ECO:0000313" key="5">
    <source>
        <dbReference type="Proteomes" id="UP001500547"/>
    </source>
</evidence>
<protein>
    <submittedName>
        <fullName evidence="4">Pectate lyase</fullName>
    </submittedName>
</protein>
<dbReference type="PANTHER" id="PTHR42970">
    <property type="entry name" value="PECTATE LYASE C-RELATED"/>
    <property type="match status" value="1"/>
</dbReference>
<reference evidence="5" key="1">
    <citation type="journal article" date="2019" name="Int. J. Syst. Evol. Microbiol.">
        <title>The Global Catalogue of Microorganisms (GCM) 10K type strain sequencing project: providing services to taxonomists for standard genome sequencing and annotation.</title>
        <authorList>
            <consortium name="The Broad Institute Genomics Platform"/>
            <consortium name="The Broad Institute Genome Sequencing Center for Infectious Disease"/>
            <person name="Wu L."/>
            <person name="Ma J."/>
        </authorList>
    </citation>
    <scope>NUCLEOTIDE SEQUENCE [LARGE SCALE GENOMIC DNA]</scope>
    <source>
        <strain evidence="5">JCM 18715</strain>
    </source>
</reference>
<evidence type="ECO:0000256" key="1">
    <source>
        <dbReference type="ARBA" id="ARBA00022723"/>
    </source>
</evidence>
<dbReference type="GO" id="GO:0016829">
    <property type="term" value="F:lyase activity"/>
    <property type="evidence" value="ECO:0007669"/>
    <property type="project" value="UniProtKB-KW"/>
</dbReference>
<dbReference type="Gene3D" id="2.160.20.10">
    <property type="entry name" value="Single-stranded right-handed beta-helix, Pectin lyase-like"/>
    <property type="match status" value="1"/>
</dbReference>
<name>A0ABP9QHQ1_9RHOO</name>
<keyword evidence="2" id="KW-0325">Glycoprotein</keyword>
<gene>
    <name evidence="4" type="ORF">GCM10025770_12320</name>
</gene>
<organism evidence="4 5">
    <name type="scientific">Viridibacterium curvum</name>
    <dbReference type="NCBI Taxonomy" id="1101404"/>
    <lineage>
        <taxon>Bacteria</taxon>
        <taxon>Pseudomonadati</taxon>
        <taxon>Pseudomonadota</taxon>
        <taxon>Betaproteobacteria</taxon>
        <taxon>Rhodocyclales</taxon>
        <taxon>Rhodocyclaceae</taxon>
        <taxon>Viridibacterium</taxon>
    </lineage>
</organism>
<evidence type="ECO:0000256" key="2">
    <source>
        <dbReference type="ARBA" id="ARBA00023180"/>
    </source>
</evidence>
<keyword evidence="3" id="KW-0732">Signal</keyword>
<feature type="chain" id="PRO_5046652460" evidence="3">
    <location>
        <begin position="20"/>
        <end position="414"/>
    </location>
</feature>
<dbReference type="InterPro" id="IPR052063">
    <property type="entry name" value="Polysaccharide_Lyase_1"/>
</dbReference>
<evidence type="ECO:0000313" key="4">
    <source>
        <dbReference type="EMBL" id="GAA5162066.1"/>
    </source>
</evidence>
<dbReference type="InterPro" id="IPR012334">
    <property type="entry name" value="Pectin_lyas_fold"/>
</dbReference>
<comment type="caution">
    <text evidence="4">The sequence shown here is derived from an EMBL/GenBank/DDBJ whole genome shotgun (WGS) entry which is preliminary data.</text>
</comment>
<dbReference type="InterPro" id="IPR011050">
    <property type="entry name" value="Pectin_lyase_fold/virulence"/>
</dbReference>
<dbReference type="SUPFAM" id="SSF51126">
    <property type="entry name" value="Pectin lyase-like"/>
    <property type="match status" value="1"/>
</dbReference>
<dbReference type="RefSeq" id="WP_345532009.1">
    <property type="nucleotide sequence ID" value="NZ_BAABLD010000005.1"/>
</dbReference>
<dbReference type="EMBL" id="BAABLD010000005">
    <property type="protein sequence ID" value="GAA5162066.1"/>
    <property type="molecule type" value="Genomic_DNA"/>
</dbReference>
<dbReference type="PANTHER" id="PTHR42970:SF1">
    <property type="entry name" value="PECTATE LYASE C-RELATED"/>
    <property type="match status" value="1"/>
</dbReference>
<sequence>MRTSLTLFVALMHLPGLHAAELIGFGTDTRAGSGGEIIRVTTLDGFGSGSLREALLTQGPRIIVFEVGGVIDLEKTDLKIRSPFVTIAGQTAPSPGITLIRGGMNIGTHDVLMQHIRFRIGDAGMAKKSGFERDVSITGPNARNVVVDHCSFAWGTDENLSVSGERYYGPQGTAGRVTLSNNIVAEGLLDATHEKGKHSMGSLIHDNVQEVAIIGNLYAHNRDRNPWYKTNATGVVVNNLIYNPGDYAVRGGGVPSEWSGRTMPANTQIAVVGNVLRHGPNTRKDLALLRVGANDAGADAFLSDNLAFDRKGEPMPMTLGKVTPLDKAPLWPAGLVARPAADTEAAVLRSAGARPRDRDAVDARIVAEAQSGGGRIIDSQEEIGGYPRPESTRRKLDIPKDVDAWLKKLAADLE</sequence>
<accession>A0ABP9QHQ1</accession>
<feature type="signal peptide" evidence="3">
    <location>
        <begin position="1"/>
        <end position="19"/>
    </location>
</feature>
<proteinExistence type="predicted"/>
<keyword evidence="4" id="KW-0456">Lyase</keyword>
<keyword evidence="5" id="KW-1185">Reference proteome</keyword>
<dbReference type="Proteomes" id="UP001500547">
    <property type="component" value="Unassembled WGS sequence"/>
</dbReference>
<evidence type="ECO:0000256" key="3">
    <source>
        <dbReference type="SAM" id="SignalP"/>
    </source>
</evidence>